<evidence type="ECO:0000313" key="6">
    <source>
        <dbReference type="Proteomes" id="UP001499986"/>
    </source>
</evidence>
<evidence type="ECO:0000256" key="3">
    <source>
        <dbReference type="ARBA" id="ARBA00022683"/>
    </source>
</evidence>
<protein>
    <submittedName>
        <fullName evidence="5">Uncharacterized protein</fullName>
    </submittedName>
</protein>
<dbReference type="Proteomes" id="UP001499986">
    <property type="component" value="Unassembled WGS sequence"/>
</dbReference>
<name>A0ABN3J4S2_9ACTN</name>
<gene>
    <name evidence="5" type="ORF">GCM10010255_73180</name>
</gene>
<evidence type="ECO:0000256" key="1">
    <source>
        <dbReference type="ARBA" id="ARBA00022448"/>
    </source>
</evidence>
<evidence type="ECO:0000313" key="5">
    <source>
        <dbReference type="EMBL" id="GAA2421737.1"/>
    </source>
</evidence>
<evidence type="ECO:0000256" key="2">
    <source>
        <dbReference type="ARBA" id="ARBA00022597"/>
    </source>
</evidence>
<keyword evidence="4" id="KW-1133">Transmembrane helix</keyword>
<sequence length="121" mass="12787">MCSGTTGWLDERVEGDGGGGRGAAGRFAGAAAAVLCGRCDRDGEEVGRFDGAGGGAGFSFSAGLIDYVINWDLATRPWLIVPVGLCFAVLYYVIFRFAITKFDLRTPGREPEEEVEDSAKA</sequence>
<keyword evidence="6" id="KW-1185">Reference proteome</keyword>
<evidence type="ECO:0000256" key="4">
    <source>
        <dbReference type="SAM" id="Phobius"/>
    </source>
</evidence>
<keyword evidence="3" id="KW-0598">Phosphotransferase system</keyword>
<proteinExistence type="predicted"/>
<reference evidence="5 6" key="1">
    <citation type="journal article" date="2019" name="Int. J. Syst. Evol. Microbiol.">
        <title>The Global Catalogue of Microorganisms (GCM) 10K type strain sequencing project: providing services to taxonomists for standard genome sequencing and annotation.</title>
        <authorList>
            <consortium name="The Broad Institute Genomics Platform"/>
            <consortium name="The Broad Institute Genome Sequencing Center for Infectious Disease"/>
            <person name="Wu L."/>
            <person name="Ma J."/>
        </authorList>
    </citation>
    <scope>NUCLEOTIDE SEQUENCE [LARGE SCALE GENOMIC DNA]</scope>
    <source>
        <strain evidence="5 6">JCM 4358</strain>
    </source>
</reference>
<keyword evidence="4" id="KW-0472">Membrane</keyword>
<keyword evidence="2" id="KW-0762">Sugar transport</keyword>
<keyword evidence="4" id="KW-0812">Transmembrane</keyword>
<feature type="transmembrane region" description="Helical" evidence="4">
    <location>
        <begin position="78"/>
        <end position="99"/>
    </location>
</feature>
<accession>A0ABN3J4S2</accession>
<comment type="caution">
    <text evidence="5">The sequence shown here is derived from an EMBL/GenBank/DDBJ whole genome shotgun (WGS) entry which is preliminary data.</text>
</comment>
<dbReference type="EMBL" id="BAAASE010000013">
    <property type="protein sequence ID" value="GAA2421737.1"/>
    <property type="molecule type" value="Genomic_DNA"/>
</dbReference>
<keyword evidence="1" id="KW-0813">Transport</keyword>
<organism evidence="5 6">
    <name type="scientific">Streptomyces coeruleofuscus</name>
    <dbReference type="NCBI Taxonomy" id="66879"/>
    <lineage>
        <taxon>Bacteria</taxon>
        <taxon>Bacillati</taxon>
        <taxon>Actinomycetota</taxon>
        <taxon>Actinomycetes</taxon>
        <taxon>Kitasatosporales</taxon>
        <taxon>Streptomycetaceae</taxon>
        <taxon>Streptomyces</taxon>
    </lineage>
</organism>
<dbReference type="PANTHER" id="PTHR30009:SF4">
    <property type="entry name" value="PTS SYSTEM N-ACETYLGLUCOSAMINE-SPECIFIC EIICBA COMPONENT"/>
    <property type="match status" value="1"/>
</dbReference>
<dbReference type="InterPro" id="IPR050429">
    <property type="entry name" value="PTS_Glucose_EIICBA"/>
</dbReference>
<dbReference type="PANTHER" id="PTHR30009">
    <property type="entry name" value="CYTOCHROME C-TYPE SYNTHESIS PROTEIN AND PTS TRANSMEMBRANE COMPONENT"/>
    <property type="match status" value="1"/>
</dbReference>